<dbReference type="InterPro" id="IPR031468">
    <property type="entry name" value="SMP_LBD"/>
</dbReference>
<dbReference type="GO" id="GO:1990456">
    <property type="term" value="P:mitochondrion-endoplasmic reticulum membrane tethering"/>
    <property type="evidence" value="ECO:0007669"/>
    <property type="project" value="TreeGrafter"/>
</dbReference>
<dbReference type="InParanoid" id="A0A316YKH2"/>
<feature type="compositionally biased region" description="Pro residues" evidence="9">
    <location>
        <begin position="1265"/>
        <end position="1277"/>
    </location>
</feature>
<feature type="region of interest" description="Disordered" evidence="9">
    <location>
        <begin position="140"/>
        <end position="175"/>
    </location>
</feature>
<feature type="compositionally biased region" description="Polar residues" evidence="9">
    <location>
        <begin position="1365"/>
        <end position="1380"/>
    </location>
</feature>
<feature type="compositionally biased region" description="Low complexity" evidence="9">
    <location>
        <begin position="1135"/>
        <end position="1161"/>
    </location>
</feature>
<keyword evidence="5 10" id="KW-1133">Transmembrane helix</keyword>
<dbReference type="InterPro" id="IPR019411">
    <property type="entry name" value="MMM1_dom"/>
</dbReference>
<evidence type="ECO:0000256" key="9">
    <source>
        <dbReference type="SAM" id="MobiDB-lite"/>
    </source>
</evidence>
<dbReference type="EMBL" id="KZ819637">
    <property type="protein sequence ID" value="PWN89682.1"/>
    <property type="molecule type" value="Genomic_DNA"/>
</dbReference>
<feature type="compositionally biased region" description="Low complexity" evidence="9">
    <location>
        <begin position="208"/>
        <end position="217"/>
    </location>
</feature>
<feature type="region of interest" description="Disordered" evidence="9">
    <location>
        <begin position="45"/>
        <end position="69"/>
    </location>
</feature>
<dbReference type="GeneID" id="37044147"/>
<feature type="compositionally biased region" description="Low complexity" evidence="9">
    <location>
        <begin position="1395"/>
        <end position="1424"/>
    </location>
</feature>
<feature type="compositionally biased region" description="Low complexity" evidence="9">
    <location>
        <begin position="1219"/>
        <end position="1230"/>
    </location>
</feature>
<dbReference type="PANTHER" id="PTHR13466">
    <property type="entry name" value="TEX2 PROTEIN-RELATED"/>
    <property type="match status" value="1"/>
</dbReference>
<reference evidence="12" key="1">
    <citation type="journal article" date="2018" name="Mol. Biol. Evol.">
        <title>Broad Genomic Sampling Reveals a Smut Pathogenic Ancestry of the Fungal Clade Ustilaginomycotina.</title>
        <authorList>
            <person name="Kijpornyongpan T."/>
            <person name="Mondo S.J."/>
            <person name="Barry K."/>
            <person name="Sandor L."/>
            <person name="Lee J."/>
            <person name="Lipzen A."/>
            <person name="Pangilinan J."/>
            <person name="LaButti K."/>
            <person name="Hainaut M."/>
            <person name="Henrissat B."/>
            <person name="Grigoriev I.V."/>
            <person name="Spatafora J.W."/>
            <person name="Aime M.C."/>
        </authorList>
    </citation>
    <scope>NUCLEOTIDE SEQUENCE [LARGE SCALE GENOMIC DNA]</scope>
    <source>
        <strain evidence="12">MCA 4198</strain>
    </source>
</reference>
<feature type="compositionally biased region" description="Low complexity" evidence="9">
    <location>
        <begin position="928"/>
        <end position="940"/>
    </location>
</feature>
<feature type="compositionally biased region" description="Low complexity" evidence="9">
    <location>
        <begin position="1507"/>
        <end position="1519"/>
    </location>
</feature>
<evidence type="ECO:0000256" key="6">
    <source>
        <dbReference type="ARBA" id="ARBA00023055"/>
    </source>
</evidence>
<dbReference type="SMART" id="SM00233">
    <property type="entry name" value="PH"/>
    <property type="match status" value="1"/>
</dbReference>
<dbReference type="Proteomes" id="UP000245768">
    <property type="component" value="Unassembled WGS sequence"/>
</dbReference>
<organism evidence="12 13">
    <name type="scientific">Acaromyces ingoldii</name>
    <dbReference type="NCBI Taxonomy" id="215250"/>
    <lineage>
        <taxon>Eukaryota</taxon>
        <taxon>Fungi</taxon>
        <taxon>Dikarya</taxon>
        <taxon>Basidiomycota</taxon>
        <taxon>Ustilaginomycotina</taxon>
        <taxon>Exobasidiomycetes</taxon>
        <taxon>Exobasidiales</taxon>
        <taxon>Cryptobasidiaceae</taxon>
        <taxon>Acaromyces</taxon>
    </lineage>
</organism>
<dbReference type="GO" id="GO:0005789">
    <property type="term" value="C:endoplasmic reticulum membrane"/>
    <property type="evidence" value="ECO:0007669"/>
    <property type="project" value="UniProtKB-SubCell"/>
</dbReference>
<evidence type="ECO:0000256" key="1">
    <source>
        <dbReference type="ARBA" id="ARBA00004586"/>
    </source>
</evidence>
<dbReference type="InterPro" id="IPR001849">
    <property type="entry name" value="PH_domain"/>
</dbReference>
<feature type="region of interest" description="Disordered" evidence="9">
    <location>
        <begin position="193"/>
        <end position="217"/>
    </location>
</feature>
<feature type="compositionally biased region" description="Polar residues" evidence="9">
    <location>
        <begin position="958"/>
        <end position="972"/>
    </location>
</feature>
<keyword evidence="6" id="KW-0445">Lipid transport</keyword>
<protein>
    <recommendedName>
        <fullName evidence="11">SMP-LTD domain-containing protein</fullName>
    </recommendedName>
</protein>
<feature type="compositionally biased region" description="Low complexity" evidence="9">
    <location>
        <begin position="1197"/>
        <end position="1212"/>
    </location>
</feature>
<feature type="compositionally biased region" description="Polar residues" evidence="9">
    <location>
        <begin position="826"/>
        <end position="840"/>
    </location>
</feature>
<feature type="compositionally biased region" description="Low complexity" evidence="9">
    <location>
        <begin position="1106"/>
        <end position="1124"/>
    </location>
</feature>
<feature type="compositionally biased region" description="Low complexity" evidence="9">
    <location>
        <begin position="45"/>
        <end position="63"/>
    </location>
</feature>
<dbReference type="PANTHER" id="PTHR13466:SF19">
    <property type="entry name" value="NUCLEUS-VACUOLE JUNCTION PROTEIN 2"/>
    <property type="match status" value="1"/>
</dbReference>
<feature type="compositionally biased region" description="Low complexity" evidence="9">
    <location>
        <begin position="841"/>
        <end position="866"/>
    </location>
</feature>
<gene>
    <name evidence="12" type="ORF">FA10DRAFT_268204</name>
</gene>
<feature type="compositionally biased region" description="Low complexity" evidence="9">
    <location>
        <begin position="1289"/>
        <end position="1305"/>
    </location>
</feature>
<keyword evidence="8 10" id="KW-0472">Membrane</keyword>
<name>A0A316YKH2_9BASI</name>
<feature type="compositionally biased region" description="Basic and acidic residues" evidence="9">
    <location>
        <begin position="946"/>
        <end position="956"/>
    </location>
</feature>
<feature type="compositionally biased region" description="Polar residues" evidence="9">
    <location>
        <begin position="897"/>
        <end position="910"/>
    </location>
</feature>
<feature type="compositionally biased region" description="Low complexity" evidence="9">
    <location>
        <begin position="1561"/>
        <end position="1576"/>
    </location>
</feature>
<feature type="compositionally biased region" description="Polar residues" evidence="9">
    <location>
        <begin position="1540"/>
        <end position="1550"/>
    </location>
</feature>
<feature type="region of interest" description="Disordered" evidence="9">
    <location>
        <begin position="696"/>
        <end position="760"/>
    </location>
</feature>
<keyword evidence="3 10" id="KW-0812">Transmembrane</keyword>
<dbReference type="STRING" id="215250.A0A316YKH2"/>
<keyword evidence="13" id="KW-1185">Reference proteome</keyword>
<feature type="compositionally biased region" description="Low complexity" evidence="9">
    <location>
        <begin position="97"/>
        <end position="110"/>
    </location>
</feature>
<dbReference type="GO" id="GO:0008289">
    <property type="term" value="F:lipid binding"/>
    <property type="evidence" value="ECO:0007669"/>
    <property type="project" value="UniProtKB-KW"/>
</dbReference>
<keyword evidence="7" id="KW-0446">Lipid-binding</keyword>
<feature type="compositionally biased region" description="Polar residues" evidence="9">
    <location>
        <begin position="1463"/>
        <end position="1474"/>
    </location>
</feature>
<evidence type="ECO:0000313" key="13">
    <source>
        <dbReference type="Proteomes" id="UP000245768"/>
    </source>
</evidence>
<feature type="region of interest" description="Disordered" evidence="9">
    <location>
        <begin position="772"/>
        <end position="1725"/>
    </location>
</feature>
<keyword evidence="4" id="KW-0256">Endoplasmic reticulum</keyword>
<feature type="transmembrane region" description="Helical" evidence="10">
    <location>
        <begin position="12"/>
        <end position="36"/>
    </location>
</feature>
<feature type="compositionally biased region" description="Gly residues" evidence="9">
    <location>
        <begin position="195"/>
        <end position="207"/>
    </location>
</feature>
<feature type="compositionally biased region" description="Low complexity" evidence="9">
    <location>
        <begin position="140"/>
        <end position="169"/>
    </location>
</feature>
<evidence type="ECO:0000256" key="10">
    <source>
        <dbReference type="SAM" id="Phobius"/>
    </source>
</evidence>
<feature type="domain" description="SMP-LTD" evidence="11">
    <location>
        <begin position="482"/>
        <end position="673"/>
    </location>
</feature>
<feature type="compositionally biased region" description="Low complexity" evidence="9">
    <location>
        <begin position="1347"/>
        <end position="1361"/>
    </location>
</feature>
<feature type="compositionally biased region" description="Low complexity" evidence="9">
    <location>
        <begin position="801"/>
        <end position="813"/>
    </location>
</feature>
<dbReference type="PROSITE" id="PS51847">
    <property type="entry name" value="SMP"/>
    <property type="match status" value="1"/>
</dbReference>
<evidence type="ECO:0000256" key="3">
    <source>
        <dbReference type="ARBA" id="ARBA00022692"/>
    </source>
</evidence>
<feature type="compositionally biased region" description="Low complexity" evidence="9">
    <location>
        <begin position="1041"/>
        <end position="1052"/>
    </location>
</feature>
<dbReference type="GO" id="GO:0032865">
    <property type="term" value="C:ERMES complex"/>
    <property type="evidence" value="ECO:0007669"/>
    <property type="project" value="TreeGrafter"/>
</dbReference>
<proteinExistence type="predicted"/>
<feature type="compositionally biased region" description="Low complexity" evidence="9">
    <location>
        <begin position="1442"/>
        <end position="1462"/>
    </location>
</feature>
<dbReference type="CDD" id="cd21675">
    <property type="entry name" value="SMP_TEX2"/>
    <property type="match status" value="1"/>
</dbReference>
<feature type="compositionally biased region" description="Polar residues" evidence="9">
    <location>
        <begin position="1320"/>
        <end position="1329"/>
    </location>
</feature>
<keyword evidence="2" id="KW-0813">Transport</keyword>
<feature type="region of interest" description="Disordered" evidence="9">
    <location>
        <begin position="309"/>
        <end position="354"/>
    </location>
</feature>
<evidence type="ECO:0000256" key="8">
    <source>
        <dbReference type="ARBA" id="ARBA00023136"/>
    </source>
</evidence>
<feature type="region of interest" description="Disordered" evidence="9">
    <location>
        <begin position="84"/>
        <end position="127"/>
    </location>
</feature>
<feature type="compositionally biased region" description="Low complexity" evidence="9">
    <location>
        <begin position="1641"/>
        <end position="1657"/>
    </location>
</feature>
<feature type="compositionally biased region" description="Basic residues" evidence="9">
    <location>
        <begin position="111"/>
        <end position="125"/>
    </location>
</feature>
<feature type="compositionally biased region" description="Low complexity" evidence="9">
    <location>
        <begin position="696"/>
        <end position="714"/>
    </location>
</feature>
<accession>A0A316YKH2</accession>
<comment type="subcellular location">
    <subcellularLocation>
        <location evidence="1">Endoplasmic reticulum membrane</location>
    </subcellularLocation>
</comment>
<evidence type="ECO:0000256" key="2">
    <source>
        <dbReference type="ARBA" id="ARBA00022448"/>
    </source>
</evidence>
<evidence type="ECO:0000256" key="5">
    <source>
        <dbReference type="ARBA" id="ARBA00022989"/>
    </source>
</evidence>
<feature type="compositionally biased region" description="Low complexity" evidence="9">
    <location>
        <begin position="1484"/>
        <end position="1500"/>
    </location>
</feature>
<evidence type="ECO:0000259" key="11">
    <source>
        <dbReference type="PROSITE" id="PS51847"/>
    </source>
</evidence>
<evidence type="ECO:0000256" key="4">
    <source>
        <dbReference type="ARBA" id="ARBA00022824"/>
    </source>
</evidence>
<dbReference type="OrthoDB" id="26740at2759"/>
<dbReference type="GO" id="GO:0015914">
    <property type="term" value="P:phospholipid transport"/>
    <property type="evidence" value="ECO:0007669"/>
    <property type="project" value="TreeGrafter"/>
</dbReference>
<dbReference type="RefSeq" id="XP_025376880.1">
    <property type="nucleotide sequence ID" value="XM_025522231.1"/>
</dbReference>
<feature type="compositionally biased region" description="Basic and acidic residues" evidence="9">
    <location>
        <begin position="322"/>
        <end position="331"/>
    </location>
</feature>
<feature type="compositionally biased region" description="Basic and acidic residues" evidence="9">
    <location>
        <begin position="339"/>
        <end position="354"/>
    </location>
</feature>
<feature type="compositionally biased region" description="Basic and acidic residues" evidence="9">
    <location>
        <begin position="1171"/>
        <end position="1189"/>
    </location>
</feature>
<feature type="compositionally biased region" description="Basic and acidic residues" evidence="9">
    <location>
        <begin position="1334"/>
        <end position="1346"/>
    </location>
</feature>
<feature type="compositionally biased region" description="Basic and acidic residues" evidence="9">
    <location>
        <begin position="1054"/>
        <end position="1068"/>
    </location>
</feature>
<evidence type="ECO:0000256" key="7">
    <source>
        <dbReference type="ARBA" id="ARBA00023121"/>
    </source>
</evidence>
<dbReference type="Pfam" id="PF10296">
    <property type="entry name" value="MMM1"/>
    <property type="match status" value="1"/>
</dbReference>
<sequence length="1725" mass="178569">MSLLSLRDVVFYYLLGGVTFLPLCVAGVLVHFYLFAPRYQPHGSSSSSSGSSLAGQDDSQGQSLSEQDLSPELKRRALDLAVSNAEAQREAEKASQADAALGSSTAPAAAKRLKPAPRPAPKPHRAGWLTVRRQFEADHAATMTQQSAAAQQAANGQAAAHDASSSSSAAHEKGPGYMSMVYRGMLNYRSKRGKQGGGAGAGAGEGGPSAAASGATAAAENGHGAVAGHGAGAAKDKGKATTHAALAQGAGAGPAGTGTREREAFHCILKGPVLYLYSSDDVSDPNTECHAAIDMRDKRVSLYLAAFGDTLGEPGEDEDENGNEKEKEGREAGPGQHSGSHDGPGEGESWAKKEWKKAGKAVVKDDELFTKRNAVRIVSTGASSRSSSSSRPLQQQQQRRRKRFAQWFVFAKSATQLEDWYHALLHASLLPGLDEGASSSSSSSAAAARAAVDATEGDPLLGPVFSPLDMVSLLTSLDTLPDPIPLRWLNAMVGRVFFSIYRTAWIEDYISRKIMKKMSRVKTPGFLSDFRVREVDVGRSPPAFSRPMLKSLTGDGEASMEVGLHYTGNLRLTISTVLTISLGSRFKPYNVSLVLAVILNSLEGNLLLHIKPPPSNRIWFGFTKLPKMDISVEPVVSERKVQWSMVKRLIESRIRELFVESVVVPNMDDIAFFDTRALPRRGGIWADAAKRSDVAATATAAAERQKQQQQQQPQTNEDDAAAAAAAPKSKSTPASMLEVPLDDSSGTSTPELGKSSSADAMAGMSSIDAHLRSRRAARTEGEKATLASQDGNMAKRAEKTAPPSLSSSPSSAAVAGLSTLLARDQAASSHALSDEAQTGTSLLSSSPSRPASSSSSSRTTQQQQQQHGHRKSWFGGARPPAPQPGSEGNLVGRGKGPQSSLAWGSASLSMPPSGHATPASVPGPAPGPASAVPAPGGAASDVDGMSEAREQGHVKGTDSVSSMGTEESVSTDQLHDGLAAALQHEAKQEEDEEHDDLSVAVPHLSVNDVDDEASTPLAESKSEEAMLASGDDTLTDSRPFPTSAASVAPAVAGHDADRDNETQADARPRRPSSVSKRAGGHGFAPPPQRAVLTTTSNPWQPPSSSPAPSIASSRSTLSSTDAAANLSALHQSRYAVPSSDSDSVRSSSSPGAGSTGQTQTSLLWNKAKASMADKESRQQAAKEAKDAIKRGWATWNAQRRGTGQQQGATFAADAPVLHTPPASSSAASTPDEGRRRKASWLASSPPDPASMGAGLEPSPEEKTTPLPPSALAPPSLVPPQRNRRLVGGSPSTSSSVSSASSRDISPYSTATTEGAGVDTDTASIASSGTGRAANYKEHRATKERASSRPSSRPSSRASSRPTSVDGRNQSWNASVPSITTPVPAAMAVQRKHDNTQAPSATVTATVASPASTSASPSRRQSTTQPSLDVADVQAQDAMTSTSGVVGDKSVAVAAVASPEEGATAQQPQRASSLSPIPKQATLESSPQRGSSSTSSPSSTPLMGPLHATPSASPDTSASAKGIKTQPMRATMMAVPGIPSMQKSAGPQSISGEPPAPPPLPSSSSSEALTSSPSLSAGSFGGMLRKIPFGMSPTGSANVPLPAQAQAQTVSGKEAEKVEPPSTSIEAVLPTAAKEDENVVAESLQEQGLQQGLGQDQELGGGSLGLSSTAPAPPPVATLSSLADVSTLAEEPAKTDTTPKRRVPPPPPPPRKPSLQVSADPGPQSP</sequence>
<evidence type="ECO:0000313" key="12">
    <source>
        <dbReference type="EMBL" id="PWN89682.1"/>
    </source>
</evidence>